<sequence>MCVQTKKLLKIQTPKRIQKMIVVIVVRELARTGIRCSNLQSLRDFNNYSQLTQDETDELIFLSTLLSPTLLIYKCFFQDDDMCGNLSGKFYKINAIQDRMVVASDIVIGGKQDLSQQK</sequence>
<accession>A0ABQ9F3T2</accession>
<dbReference type="Proteomes" id="UP001217089">
    <property type="component" value="Unassembled WGS sequence"/>
</dbReference>
<proteinExistence type="predicted"/>
<protein>
    <submittedName>
        <fullName evidence="1">Uncharacterized protein</fullName>
    </submittedName>
</protein>
<feature type="non-terminal residue" evidence="1">
    <location>
        <position position="118"/>
    </location>
</feature>
<comment type="caution">
    <text evidence="1">The sequence shown here is derived from an EMBL/GenBank/DDBJ whole genome shotgun (WGS) entry which is preliminary data.</text>
</comment>
<gene>
    <name evidence="1" type="ORF">KUTeg_012108</name>
</gene>
<evidence type="ECO:0000313" key="2">
    <source>
        <dbReference type="Proteomes" id="UP001217089"/>
    </source>
</evidence>
<evidence type="ECO:0000313" key="1">
    <source>
        <dbReference type="EMBL" id="KAJ8310243.1"/>
    </source>
</evidence>
<keyword evidence="2" id="KW-1185">Reference proteome</keyword>
<reference evidence="1 2" key="1">
    <citation type="submission" date="2022-12" db="EMBL/GenBank/DDBJ databases">
        <title>Chromosome-level genome of Tegillarca granosa.</title>
        <authorList>
            <person name="Kim J."/>
        </authorList>
    </citation>
    <scope>NUCLEOTIDE SEQUENCE [LARGE SCALE GENOMIC DNA]</scope>
    <source>
        <strain evidence="1">Teg-2019</strain>
        <tissue evidence="1">Adductor muscle</tissue>
    </source>
</reference>
<organism evidence="1 2">
    <name type="scientific">Tegillarca granosa</name>
    <name type="common">Malaysian cockle</name>
    <name type="synonym">Anadara granosa</name>
    <dbReference type="NCBI Taxonomy" id="220873"/>
    <lineage>
        <taxon>Eukaryota</taxon>
        <taxon>Metazoa</taxon>
        <taxon>Spiralia</taxon>
        <taxon>Lophotrochozoa</taxon>
        <taxon>Mollusca</taxon>
        <taxon>Bivalvia</taxon>
        <taxon>Autobranchia</taxon>
        <taxon>Pteriomorphia</taxon>
        <taxon>Arcoida</taxon>
        <taxon>Arcoidea</taxon>
        <taxon>Arcidae</taxon>
        <taxon>Tegillarca</taxon>
    </lineage>
</organism>
<name>A0ABQ9F3T2_TEGGR</name>
<dbReference type="EMBL" id="JARBDR010000640">
    <property type="protein sequence ID" value="KAJ8310243.1"/>
    <property type="molecule type" value="Genomic_DNA"/>
</dbReference>